<accession>A0A8S1RBA0</accession>
<evidence type="ECO:0000313" key="4">
    <source>
        <dbReference type="Proteomes" id="UP000692954"/>
    </source>
</evidence>
<evidence type="ECO:0000313" key="3">
    <source>
        <dbReference type="EMBL" id="CAD8123945.1"/>
    </source>
</evidence>
<dbReference type="EMBL" id="CAJJDN010000148">
    <property type="protein sequence ID" value="CAD8123945.1"/>
    <property type="molecule type" value="Genomic_DNA"/>
</dbReference>
<sequence>MNTKYSTPTLFCIVQQTKMFQQTLKIKDLNNGYHAQFYLQQQPSLNYQIRFMFWKSSKDQNTKEEKNSLFKYFSNQKEQKEQPSENKVSKIQFFNFFQKSQKKIVTQYENLEKKSYFELSQLKYLLQDQISKLGYIGKASYKYFLIGVFVLGFAYSIPKSISTFFATKMAISAQLSIDNLKKENDILKSKLEFVQNQLNSEKAKQNELKQNNYQY</sequence>
<evidence type="ECO:0000256" key="2">
    <source>
        <dbReference type="SAM" id="Phobius"/>
    </source>
</evidence>
<comment type="caution">
    <text evidence="3">The sequence shown here is derived from an EMBL/GenBank/DDBJ whole genome shotgun (WGS) entry which is preliminary data.</text>
</comment>
<feature type="transmembrane region" description="Helical" evidence="2">
    <location>
        <begin position="141"/>
        <end position="158"/>
    </location>
</feature>
<protein>
    <recommendedName>
        <fullName evidence="5">Transmembrane protein</fullName>
    </recommendedName>
</protein>
<keyword evidence="4" id="KW-1185">Reference proteome</keyword>
<reference evidence="3" key="1">
    <citation type="submission" date="2021-01" db="EMBL/GenBank/DDBJ databases">
        <authorList>
            <consortium name="Genoscope - CEA"/>
            <person name="William W."/>
        </authorList>
    </citation>
    <scope>NUCLEOTIDE SEQUENCE</scope>
</reference>
<keyword evidence="2" id="KW-1133">Transmembrane helix</keyword>
<organism evidence="3 4">
    <name type="scientific">Paramecium sonneborni</name>
    <dbReference type="NCBI Taxonomy" id="65129"/>
    <lineage>
        <taxon>Eukaryota</taxon>
        <taxon>Sar</taxon>
        <taxon>Alveolata</taxon>
        <taxon>Ciliophora</taxon>
        <taxon>Intramacronucleata</taxon>
        <taxon>Oligohymenophorea</taxon>
        <taxon>Peniculida</taxon>
        <taxon>Parameciidae</taxon>
        <taxon>Paramecium</taxon>
    </lineage>
</organism>
<feature type="coiled-coil region" evidence="1">
    <location>
        <begin position="170"/>
        <end position="211"/>
    </location>
</feature>
<evidence type="ECO:0000256" key="1">
    <source>
        <dbReference type="SAM" id="Coils"/>
    </source>
</evidence>
<evidence type="ECO:0008006" key="5">
    <source>
        <dbReference type="Google" id="ProtNLM"/>
    </source>
</evidence>
<keyword evidence="1" id="KW-0175">Coiled coil</keyword>
<keyword evidence="2" id="KW-0812">Transmembrane</keyword>
<name>A0A8S1RBA0_9CILI</name>
<gene>
    <name evidence="3" type="ORF">PSON_ATCC_30995.1.T1480042</name>
</gene>
<proteinExistence type="predicted"/>
<dbReference type="OrthoDB" id="310002at2759"/>
<dbReference type="AlphaFoldDB" id="A0A8S1RBA0"/>
<dbReference type="Proteomes" id="UP000692954">
    <property type="component" value="Unassembled WGS sequence"/>
</dbReference>
<keyword evidence="2" id="KW-0472">Membrane</keyword>